<comment type="caution">
    <text evidence="11">The sequence shown here is derived from an EMBL/GenBank/DDBJ whole genome shotgun (WGS) entry which is preliminary data.</text>
</comment>
<gene>
    <name evidence="11" type="ORF">N825_01220</name>
</gene>
<reference evidence="11 12" key="1">
    <citation type="submission" date="2013-08" db="EMBL/GenBank/DDBJ databases">
        <title>The genome sequence of Skermanella stibiiresistens.</title>
        <authorList>
            <person name="Zhu W."/>
            <person name="Wang G."/>
        </authorList>
    </citation>
    <scope>NUCLEOTIDE SEQUENCE [LARGE SCALE GENOMIC DNA]</scope>
    <source>
        <strain evidence="11 12">SB22</strain>
    </source>
</reference>
<comment type="cofactor">
    <cofactor evidence="10">
        <name>Zn(2+)</name>
        <dbReference type="ChEBI" id="CHEBI:29105"/>
    </cofactor>
</comment>
<evidence type="ECO:0000256" key="2">
    <source>
        <dbReference type="ARBA" id="ARBA00022490"/>
    </source>
</evidence>
<feature type="active site" description="Proton donor" evidence="8">
    <location>
        <position position="6"/>
    </location>
</feature>
<feature type="site" description="Stabilizes the phosphoryl group" evidence="9">
    <location>
        <position position="98"/>
    </location>
</feature>
<keyword evidence="3 10" id="KW-0479">Metal-binding</keyword>
<feature type="binding site" evidence="10">
    <location>
        <position position="123"/>
    </location>
    <ligand>
        <name>Mg(2+)</name>
        <dbReference type="ChEBI" id="CHEBI:18420"/>
    </ligand>
</feature>
<dbReference type="STRING" id="1385369.N825_01220"/>
<dbReference type="GO" id="GO:0005975">
    <property type="term" value="P:carbohydrate metabolic process"/>
    <property type="evidence" value="ECO:0007669"/>
    <property type="project" value="InterPro"/>
</dbReference>
<dbReference type="EC" id="3.1.3.-" evidence="7"/>
<dbReference type="InterPro" id="IPR023214">
    <property type="entry name" value="HAD_sf"/>
</dbReference>
<evidence type="ECO:0000256" key="9">
    <source>
        <dbReference type="PIRSR" id="PIRSR004682-3"/>
    </source>
</evidence>
<dbReference type="Gene3D" id="3.40.50.1000">
    <property type="entry name" value="HAD superfamily/HAD-like"/>
    <property type="match status" value="1"/>
</dbReference>
<evidence type="ECO:0000256" key="4">
    <source>
        <dbReference type="ARBA" id="ARBA00022801"/>
    </source>
</evidence>
<feature type="active site" description="Nucleophile" evidence="8">
    <location>
        <position position="4"/>
    </location>
</feature>
<dbReference type="PANTHER" id="PTHR42891:SF1">
    <property type="entry name" value="D-GLYCERO-BETA-D-MANNO-HEPTOSE-1,7-BISPHOSPHATE 7-PHOSPHATASE"/>
    <property type="match status" value="1"/>
</dbReference>
<feature type="binding site" evidence="10">
    <location>
        <position position="88"/>
    </location>
    <ligand>
        <name>Zn(2+)</name>
        <dbReference type="ChEBI" id="CHEBI:29105"/>
    </ligand>
</feature>
<feature type="site" description="Contributes to substrate recognition" evidence="9">
    <location>
        <position position="97"/>
    </location>
</feature>
<evidence type="ECO:0000256" key="8">
    <source>
        <dbReference type="PIRSR" id="PIRSR004682-1"/>
    </source>
</evidence>
<dbReference type="InterPro" id="IPR006543">
    <property type="entry name" value="Histidinol-phos"/>
</dbReference>
<dbReference type="PIRSF" id="PIRSF004682">
    <property type="entry name" value="GmhB"/>
    <property type="match status" value="1"/>
</dbReference>
<comment type="subcellular location">
    <subcellularLocation>
        <location evidence="1 7">Cytoplasm</location>
    </subcellularLocation>
</comment>
<proteinExistence type="inferred from homology"/>
<feature type="binding site" evidence="10">
    <location>
        <position position="6"/>
    </location>
    <ligand>
        <name>Mg(2+)</name>
        <dbReference type="ChEBI" id="CHEBI:18420"/>
    </ligand>
</feature>
<accession>W9HCS7</accession>
<dbReference type="InterPro" id="IPR036412">
    <property type="entry name" value="HAD-like_sf"/>
</dbReference>
<dbReference type="RefSeq" id="WP_037445994.1">
    <property type="nucleotide sequence ID" value="NZ_AVFL01000001.1"/>
</dbReference>
<evidence type="ECO:0000256" key="6">
    <source>
        <dbReference type="ARBA" id="ARBA00031828"/>
    </source>
</evidence>
<name>W9HCS7_9PROT</name>
<comment type="similarity">
    <text evidence="7">Belongs to the gmhB family.</text>
</comment>
<dbReference type="GO" id="GO:0046872">
    <property type="term" value="F:metal ion binding"/>
    <property type="evidence" value="ECO:0007669"/>
    <property type="project" value="UniProtKB-KW"/>
</dbReference>
<keyword evidence="4 7" id="KW-0378">Hydrolase</keyword>
<dbReference type="EMBL" id="AVFL01000001">
    <property type="protein sequence ID" value="EWY42541.1"/>
    <property type="molecule type" value="Genomic_DNA"/>
</dbReference>
<evidence type="ECO:0000256" key="10">
    <source>
        <dbReference type="PIRSR" id="PIRSR004682-4"/>
    </source>
</evidence>
<keyword evidence="5 7" id="KW-0119">Carbohydrate metabolism</keyword>
<keyword evidence="12" id="KW-1185">Reference proteome</keyword>
<dbReference type="AlphaFoldDB" id="W9HCS7"/>
<evidence type="ECO:0000256" key="5">
    <source>
        <dbReference type="ARBA" id="ARBA00023277"/>
    </source>
</evidence>
<feature type="binding site" evidence="10">
    <location>
        <position position="94"/>
    </location>
    <ligand>
        <name>Zn(2+)</name>
        <dbReference type="ChEBI" id="CHEBI:29105"/>
    </ligand>
</feature>
<dbReference type="CDD" id="cd07503">
    <property type="entry name" value="HAD_HisB-N"/>
    <property type="match status" value="1"/>
</dbReference>
<sequence length="178" mass="19589">MFLDRDGVLNKVRMKGDVPCPPADLSDLEILPNVPEALLSLRQAGFRLIVVTNQPDVARGTTPRESVEAINQYLLSHLPLDSVEVCYHDDADHCDCRKPRPGMLTGAAERYGIDVTSSFMVGDRWRDMEAGRLAGCSTILVGVGYKEGVRGEPDKAASSLLEAAQWIIQQHTSRNIRS</sequence>
<dbReference type="Proteomes" id="UP000019486">
    <property type="component" value="Unassembled WGS sequence"/>
</dbReference>
<feature type="binding site" evidence="10">
    <location>
        <position position="4"/>
    </location>
    <ligand>
        <name>Mg(2+)</name>
        <dbReference type="ChEBI" id="CHEBI:18420"/>
    </ligand>
</feature>
<dbReference type="InterPro" id="IPR006549">
    <property type="entry name" value="HAD-SF_hydro_IIIA"/>
</dbReference>
<dbReference type="GO" id="GO:0016791">
    <property type="term" value="F:phosphatase activity"/>
    <property type="evidence" value="ECO:0007669"/>
    <property type="project" value="InterPro"/>
</dbReference>
<dbReference type="PATRIC" id="fig|1385369.3.peg.236"/>
<evidence type="ECO:0000256" key="1">
    <source>
        <dbReference type="ARBA" id="ARBA00004496"/>
    </source>
</evidence>
<evidence type="ECO:0000313" key="11">
    <source>
        <dbReference type="EMBL" id="EWY42541.1"/>
    </source>
</evidence>
<keyword evidence="2 7" id="KW-0963">Cytoplasm</keyword>
<feature type="binding site" evidence="10">
    <location>
        <position position="96"/>
    </location>
    <ligand>
        <name>Zn(2+)</name>
        <dbReference type="ChEBI" id="CHEBI:29105"/>
    </ligand>
</feature>
<protein>
    <recommendedName>
        <fullName evidence="6 7">D,D-heptose 1,7-bisphosphate phosphatase</fullName>
        <ecNumber evidence="7">3.1.3.-</ecNumber>
    </recommendedName>
</protein>
<dbReference type="NCBIfam" id="TIGR01662">
    <property type="entry name" value="HAD-SF-IIIA"/>
    <property type="match status" value="1"/>
</dbReference>
<comment type="cofactor">
    <cofactor evidence="10">
        <name>Mg(2+)</name>
        <dbReference type="ChEBI" id="CHEBI:18420"/>
    </cofactor>
</comment>
<dbReference type="GO" id="GO:0005737">
    <property type="term" value="C:cytoplasm"/>
    <property type="evidence" value="ECO:0007669"/>
    <property type="project" value="UniProtKB-SubCell"/>
</dbReference>
<dbReference type="Pfam" id="PF13242">
    <property type="entry name" value="Hydrolase_like"/>
    <property type="match status" value="1"/>
</dbReference>
<keyword evidence="10" id="KW-0862">Zinc</keyword>
<dbReference type="PANTHER" id="PTHR42891">
    <property type="entry name" value="D-GLYCERO-BETA-D-MANNO-HEPTOSE-1,7-BISPHOSPHATE 7-PHOSPHATASE"/>
    <property type="match status" value="1"/>
</dbReference>
<dbReference type="InterPro" id="IPR004446">
    <property type="entry name" value="Heptose_bisP_phosphatase"/>
</dbReference>
<evidence type="ECO:0000256" key="7">
    <source>
        <dbReference type="PIRNR" id="PIRNR004682"/>
    </source>
</evidence>
<dbReference type="NCBIfam" id="TIGR01656">
    <property type="entry name" value="Histidinol-ppas"/>
    <property type="match status" value="1"/>
</dbReference>
<evidence type="ECO:0000313" key="12">
    <source>
        <dbReference type="Proteomes" id="UP000019486"/>
    </source>
</evidence>
<evidence type="ECO:0000256" key="3">
    <source>
        <dbReference type="ARBA" id="ARBA00022723"/>
    </source>
</evidence>
<organism evidence="11 12">
    <name type="scientific">Skermanella stibiiresistens SB22</name>
    <dbReference type="NCBI Taxonomy" id="1385369"/>
    <lineage>
        <taxon>Bacteria</taxon>
        <taxon>Pseudomonadati</taxon>
        <taxon>Pseudomonadota</taxon>
        <taxon>Alphaproteobacteria</taxon>
        <taxon>Rhodospirillales</taxon>
        <taxon>Azospirillaceae</taxon>
        <taxon>Skermanella</taxon>
    </lineage>
</organism>
<keyword evidence="10" id="KW-0460">Magnesium</keyword>
<feature type="binding site" evidence="10">
    <location>
        <position position="86"/>
    </location>
    <ligand>
        <name>Zn(2+)</name>
        <dbReference type="ChEBI" id="CHEBI:29105"/>
    </ligand>
</feature>
<feature type="site" description="Stabilizes the phosphoryl group" evidence="9">
    <location>
        <position position="52"/>
    </location>
</feature>
<dbReference type="SUPFAM" id="SSF56784">
    <property type="entry name" value="HAD-like"/>
    <property type="match status" value="1"/>
</dbReference>